<dbReference type="InterPro" id="IPR000743">
    <property type="entry name" value="Glyco_hydro_28"/>
</dbReference>
<keyword evidence="5 9" id="KW-0378">Hydrolase</keyword>
<dbReference type="EMBL" id="BTGU01000002">
    <property type="protein sequence ID" value="GMN27819.1"/>
    <property type="molecule type" value="Genomic_DNA"/>
</dbReference>
<comment type="caution">
    <text evidence="11">The sequence shown here is derived from an EMBL/GenBank/DDBJ whole genome shotgun (WGS) entry which is preliminary data.</text>
</comment>
<proteinExistence type="inferred from homology"/>
<organism evidence="11 12">
    <name type="scientific">Ficus carica</name>
    <name type="common">Common fig</name>
    <dbReference type="NCBI Taxonomy" id="3494"/>
    <lineage>
        <taxon>Eukaryota</taxon>
        <taxon>Viridiplantae</taxon>
        <taxon>Streptophyta</taxon>
        <taxon>Embryophyta</taxon>
        <taxon>Tracheophyta</taxon>
        <taxon>Spermatophyta</taxon>
        <taxon>Magnoliopsida</taxon>
        <taxon>eudicotyledons</taxon>
        <taxon>Gunneridae</taxon>
        <taxon>Pentapetalae</taxon>
        <taxon>rosids</taxon>
        <taxon>fabids</taxon>
        <taxon>Rosales</taxon>
        <taxon>Moraceae</taxon>
        <taxon>Ficeae</taxon>
        <taxon>Ficus</taxon>
    </lineage>
</organism>
<dbReference type="Gene3D" id="2.160.20.10">
    <property type="entry name" value="Single-stranded right-handed beta-helix, Pectin lyase-like"/>
    <property type="match status" value="1"/>
</dbReference>
<dbReference type="GO" id="GO:0005975">
    <property type="term" value="P:carbohydrate metabolic process"/>
    <property type="evidence" value="ECO:0007669"/>
    <property type="project" value="InterPro"/>
</dbReference>
<dbReference type="SMART" id="SM00710">
    <property type="entry name" value="PbH1"/>
    <property type="match status" value="5"/>
</dbReference>
<evidence type="ECO:0000256" key="5">
    <source>
        <dbReference type="ARBA" id="ARBA00022801"/>
    </source>
</evidence>
<feature type="signal peptide" evidence="10">
    <location>
        <begin position="1"/>
        <end position="22"/>
    </location>
</feature>
<keyword evidence="12" id="KW-1185">Reference proteome</keyword>
<dbReference type="GO" id="GO:0004650">
    <property type="term" value="F:polygalacturonase activity"/>
    <property type="evidence" value="ECO:0007669"/>
    <property type="project" value="InterPro"/>
</dbReference>
<dbReference type="SUPFAM" id="SSF51126">
    <property type="entry name" value="Pectin lyase-like"/>
    <property type="match status" value="1"/>
</dbReference>
<dbReference type="Gramene" id="FCD_00014249-RA">
    <property type="protein sequence ID" value="FCD_00014249-RA:cds"/>
    <property type="gene ID" value="FCD_00014249"/>
</dbReference>
<keyword evidence="3" id="KW-0134">Cell wall</keyword>
<dbReference type="InterPro" id="IPR011050">
    <property type="entry name" value="Pectin_lyase_fold/virulence"/>
</dbReference>
<evidence type="ECO:0008006" key="13">
    <source>
        <dbReference type="Google" id="ProtNLM"/>
    </source>
</evidence>
<keyword evidence="6 9" id="KW-0326">Glycosidase</keyword>
<dbReference type="FunFam" id="2.160.20.10:FF:000004">
    <property type="entry name" value="Pectin lyase-like superfamily protein"/>
    <property type="match status" value="1"/>
</dbReference>
<sequence>MSLKLNVIALALLVLFASHANAQVFDVTANGARPNADSTQALLATWKQACASPTRSKVVVPKGIFMITKAILQGPCKAPIEFNLQGTLQAPPVGSGNFKGGDTWIAFDNVNFLTVSGFGVFDGQGSSAWGQKCDHTELCGSRPINIRFDFVTNSIVQDVTSRDSKQFHVNVLGGRNVTFHNFKAIAPGNSPNTDGIHIGRSTDVKILNSNIQTGDDCVSIGDGSKQITVTKVTCGPGHGISIGSLGKYPNEQPVQGIFVTGCTLINTQNGVRIKTWPNSYPGTASDIHFEDIVMENVGNPVLIDQEYCPRNECNLKVPSKVKLSNISFKSIRGTTSTPLAVNLVCSQAFPCQNVILQDINLRSSGSGGQVTSHCKNVKPTVSGTQIPAPCLTTG</sequence>
<evidence type="ECO:0000313" key="11">
    <source>
        <dbReference type="EMBL" id="GMN27819.1"/>
    </source>
</evidence>
<evidence type="ECO:0000256" key="8">
    <source>
        <dbReference type="PROSITE-ProRule" id="PRU10052"/>
    </source>
</evidence>
<keyword evidence="10" id="KW-0732">Signal</keyword>
<feature type="active site" evidence="8">
    <location>
        <position position="238"/>
    </location>
</feature>
<evidence type="ECO:0000256" key="9">
    <source>
        <dbReference type="RuleBase" id="RU361169"/>
    </source>
</evidence>
<keyword evidence="4" id="KW-0964">Secreted</keyword>
<evidence type="ECO:0000313" key="12">
    <source>
        <dbReference type="Proteomes" id="UP001187192"/>
    </source>
</evidence>
<dbReference type="AlphaFoldDB" id="A0AA88D5R8"/>
<dbReference type="Proteomes" id="UP001187192">
    <property type="component" value="Unassembled WGS sequence"/>
</dbReference>
<dbReference type="InterPro" id="IPR006626">
    <property type="entry name" value="PbH1"/>
</dbReference>
<protein>
    <recommendedName>
        <fullName evidence="13">Exopolygalacturonase-like</fullName>
    </recommendedName>
</protein>
<feature type="chain" id="PRO_5041679168" description="Exopolygalacturonase-like" evidence="10">
    <location>
        <begin position="23"/>
        <end position="394"/>
    </location>
</feature>
<dbReference type="Pfam" id="PF00295">
    <property type="entry name" value="Glyco_hydro_28"/>
    <property type="match status" value="1"/>
</dbReference>
<comment type="similarity">
    <text evidence="2 9">Belongs to the glycosyl hydrolase 28 family.</text>
</comment>
<evidence type="ECO:0000256" key="2">
    <source>
        <dbReference type="ARBA" id="ARBA00008834"/>
    </source>
</evidence>
<dbReference type="PROSITE" id="PS00502">
    <property type="entry name" value="POLYGALACTURONASE"/>
    <property type="match status" value="1"/>
</dbReference>
<evidence type="ECO:0000256" key="3">
    <source>
        <dbReference type="ARBA" id="ARBA00022512"/>
    </source>
</evidence>
<gene>
    <name evidence="11" type="ORF">TIFTF001_001809</name>
</gene>
<keyword evidence="7" id="KW-0961">Cell wall biogenesis/degradation</keyword>
<dbReference type="InterPro" id="IPR012334">
    <property type="entry name" value="Pectin_lyas_fold"/>
</dbReference>
<evidence type="ECO:0000256" key="7">
    <source>
        <dbReference type="ARBA" id="ARBA00023316"/>
    </source>
</evidence>
<accession>A0AA88D5R8</accession>
<evidence type="ECO:0000256" key="6">
    <source>
        <dbReference type="ARBA" id="ARBA00023295"/>
    </source>
</evidence>
<name>A0AA88D5R8_FICCA</name>
<dbReference type="PANTHER" id="PTHR31375">
    <property type="match status" value="1"/>
</dbReference>
<evidence type="ECO:0000256" key="4">
    <source>
        <dbReference type="ARBA" id="ARBA00022525"/>
    </source>
</evidence>
<evidence type="ECO:0000256" key="1">
    <source>
        <dbReference type="ARBA" id="ARBA00004191"/>
    </source>
</evidence>
<evidence type="ECO:0000256" key="10">
    <source>
        <dbReference type="SAM" id="SignalP"/>
    </source>
</evidence>
<reference evidence="11" key="1">
    <citation type="submission" date="2023-07" db="EMBL/GenBank/DDBJ databases">
        <title>draft genome sequence of fig (Ficus carica).</title>
        <authorList>
            <person name="Takahashi T."/>
            <person name="Nishimura K."/>
        </authorList>
    </citation>
    <scope>NUCLEOTIDE SEQUENCE</scope>
</reference>
<dbReference type="GO" id="GO:0071555">
    <property type="term" value="P:cell wall organization"/>
    <property type="evidence" value="ECO:0007669"/>
    <property type="project" value="UniProtKB-KW"/>
</dbReference>
<comment type="subcellular location">
    <subcellularLocation>
        <location evidence="1">Secreted</location>
        <location evidence="1">Cell wall</location>
    </subcellularLocation>
</comment>